<protein>
    <submittedName>
        <fullName evidence="1">Uncharacterized protein</fullName>
    </submittedName>
</protein>
<keyword evidence="2" id="KW-1185">Reference proteome</keyword>
<evidence type="ECO:0000313" key="1">
    <source>
        <dbReference type="EMBL" id="KAJ8636785.1"/>
    </source>
</evidence>
<dbReference type="Proteomes" id="UP001234297">
    <property type="component" value="Chromosome 3"/>
</dbReference>
<comment type="caution">
    <text evidence="1">The sequence shown here is derived from an EMBL/GenBank/DDBJ whole genome shotgun (WGS) entry which is preliminary data.</text>
</comment>
<reference evidence="1 2" key="1">
    <citation type="journal article" date="2022" name="Hortic Res">
        <title>A haplotype resolved chromosomal level avocado genome allows analysis of novel avocado genes.</title>
        <authorList>
            <person name="Nath O."/>
            <person name="Fletcher S.J."/>
            <person name="Hayward A."/>
            <person name="Shaw L.M."/>
            <person name="Masouleh A.K."/>
            <person name="Furtado A."/>
            <person name="Henry R.J."/>
            <person name="Mitter N."/>
        </authorList>
    </citation>
    <scope>NUCLEOTIDE SEQUENCE [LARGE SCALE GENOMIC DNA]</scope>
    <source>
        <strain evidence="2">cv. Hass</strain>
    </source>
</reference>
<evidence type="ECO:0000313" key="2">
    <source>
        <dbReference type="Proteomes" id="UP001234297"/>
    </source>
</evidence>
<sequence length="273" mass="30654">MSSDTPDTPSSSVGSILVRSHVPFSIDDEMVNSCLLPCVLFCTQLQTGEIRREFERGVWLEIPTARNSFVLHLFSSTFCYFCSIYLTAISDQNMKPFYDMGIAGDRLVWMLMQSRQNAVRWRNCNRNCKAALLPFFSDGGGRPNCCPATCESVQPRSSSVPATNGEESEAMRNLLFSDLDLFPHRLGSETKPETPLLPFGDGQPWYQREEGHDPSFNRSSRSSTNCRWPNKDQRSPSATTDGALACEDRRSPSKGGSRGQRMREKNDEGKLKI</sequence>
<proteinExistence type="predicted"/>
<name>A0ACC2LTV1_PERAE</name>
<organism evidence="1 2">
    <name type="scientific">Persea americana</name>
    <name type="common">Avocado</name>
    <dbReference type="NCBI Taxonomy" id="3435"/>
    <lineage>
        <taxon>Eukaryota</taxon>
        <taxon>Viridiplantae</taxon>
        <taxon>Streptophyta</taxon>
        <taxon>Embryophyta</taxon>
        <taxon>Tracheophyta</taxon>
        <taxon>Spermatophyta</taxon>
        <taxon>Magnoliopsida</taxon>
        <taxon>Magnoliidae</taxon>
        <taxon>Laurales</taxon>
        <taxon>Lauraceae</taxon>
        <taxon>Persea</taxon>
    </lineage>
</organism>
<gene>
    <name evidence="1" type="ORF">MRB53_011052</name>
</gene>
<accession>A0ACC2LTV1</accession>
<dbReference type="EMBL" id="CM056811">
    <property type="protein sequence ID" value="KAJ8636785.1"/>
    <property type="molecule type" value="Genomic_DNA"/>
</dbReference>